<protein>
    <submittedName>
        <fullName evidence="5">ABC transporter substrate-binding protein</fullName>
    </submittedName>
</protein>
<dbReference type="InterPro" id="IPR002491">
    <property type="entry name" value="ABC_transptr_periplasmic_BD"/>
</dbReference>
<dbReference type="Proteomes" id="UP001487305">
    <property type="component" value="Unassembled WGS sequence"/>
</dbReference>
<evidence type="ECO:0000256" key="1">
    <source>
        <dbReference type="ARBA" id="ARBA00008814"/>
    </source>
</evidence>
<keyword evidence="3" id="KW-0732">Signal</keyword>
<accession>A0ABV1JF75</accession>
<evidence type="ECO:0000313" key="5">
    <source>
        <dbReference type="EMBL" id="MEQ3363742.1"/>
    </source>
</evidence>
<dbReference type="EMBL" id="JBBNOP010000011">
    <property type="protein sequence ID" value="MEQ3363742.1"/>
    <property type="molecule type" value="Genomic_DNA"/>
</dbReference>
<dbReference type="RefSeq" id="WP_102373423.1">
    <property type="nucleotide sequence ID" value="NZ_JBBNOP010000011.1"/>
</dbReference>
<organism evidence="5 6">
    <name type="scientific">Raoultibacter massiliensis</name>
    <dbReference type="NCBI Taxonomy" id="1852371"/>
    <lineage>
        <taxon>Bacteria</taxon>
        <taxon>Bacillati</taxon>
        <taxon>Actinomycetota</taxon>
        <taxon>Coriobacteriia</taxon>
        <taxon>Eggerthellales</taxon>
        <taxon>Eggerthellaceae</taxon>
        <taxon>Raoultibacter</taxon>
    </lineage>
</organism>
<dbReference type="PANTHER" id="PTHR30535">
    <property type="entry name" value="VITAMIN B12-BINDING PROTEIN"/>
    <property type="match status" value="1"/>
</dbReference>
<evidence type="ECO:0000313" key="6">
    <source>
        <dbReference type="Proteomes" id="UP001487305"/>
    </source>
</evidence>
<dbReference type="InterPro" id="IPR050902">
    <property type="entry name" value="ABC_Transporter_SBP"/>
</dbReference>
<name>A0ABV1JF75_9ACTN</name>
<dbReference type="PROSITE" id="PS50983">
    <property type="entry name" value="FE_B12_PBP"/>
    <property type="match status" value="1"/>
</dbReference>
<evidence type="ECO:0000256" key="3">
    <source>
        <dbReference type="SAM" id="SignalP"/>
    </source>
</evidence>
<feature type="chain" id="PRO_5045964061" evidence="3">
    <location>
        <begin position="21"/>
        <end position="374"/>
    </location>
</feature>
<feature type="domain" description="Fe/B12 periplasmic-binding" evidence="4">
    <location>
        <begin position="57"/>
        <end position="337"/>
    </location>
</feature>
<dbReference type="Gene3D" id="3.40.50.1980">
    <property type="entry name" value="Nitrogenase molybdenum iron protein domain"/>
    <property type="match status" value="2"/>
</dbReference>
<reference evidence="5 6" key="1">
    <citation type="submission" date="2024-04" db="EMBL/GenBank/DDBJ databases">
        <title>Human intestinal bacterial collection.</title>
        <authorList>
            <person name="Pauvert C."/>
            <person name="Hitch T.C.A."/>
            <person name="Clavel T."/>
        </authorList>
    </citation>
    <scope>NUCLEOTIDE SEQUENCE [LARGE SCALE GENOMIC DNA]</scope>
    <source>
        <strain evidence="5 6">CLA-KB-H42</strain>
    </source>
</reference>
<dbReference type="SUPFAM" id="SSF53807">
    <property type="entry name" value="Helical backbone' metal receptor"/>
    <property type="match status" value="1"/>
</dbReference>
<proteinExistence type="inferred from homology"/>
<comment type="caution">
    <text evidence="5">The sequence shown here is derived from an EMBL/GenBank/DDBJ whole genome shotgun (WGS) entry which is preliminary data.</text>
</comment>
<gene>
    <name evidence="5" type="ORF">AAA083_12225</name>
</gene>
<feature type="region of interest" description="Disordered" evidence="2">
    <location>
        <begin position="24"/>
        <end position="48"/>
    </location>
</feature>
<feature type="signal peptide" evidence="3">
    <location>
        <begin position="1"/>
        <end position="20"/>
    </location>
</feature>
<keyword evidence="6" id="KW-1185">Reference proteome</keyword>
<evidence type="ECO:0000256" key="2">
    <source>
        <dbReference type="SAM" id="MobiDB-lite"/>
    </source>
</evidence>
<dbReference type="PANTHER" id="PTHR30535:SF34">
    <property type="entry name" value="MOLYBDATE-BINDING PROTEIN MOLA"/>
    <property type="match status" value="1"/>
</dbReference>
<evidence type="ECO:0000259" key="4">
    <source>
        <dbReference type="PROSITE" id="PS50983"/>
    </source>
</evidence>
<dbReference type="Gene3D" id="1.20.58.2180">
    <property type="match status" value="1"/>
</dbReference>
<dbReference type="Pfam" id="PF01497">
    <property type="entry name" value="Peripla_BP_2"/>
    <property type="match status" value="1"/>
</dbReference>
<dbReference type="PROSITE" id="PS51257">
    <property type="entry name" value="PROKAR_LIPOPROTEIN"/>
    <property type="match status" value="1"/>
</dbReference>
<comment type="similarity">
    <text evidence="1">Belongs to the bacterial solute-binding protein 8 family.</text>
</comment>
<sequence>MKRKIAALLMACMLALPLVAGCSSGTTEQKPAENKDEQQQQAEPQATEREITDMAGRTVTIPTEVNSVYCAVPTGEAMVATLSPEKIIGWVNEPSAAAMEYLPENLASMPVIGGWMGQQVTANMEDIITLDPDIIIYVGTDGSLGNDDVPDQIQKETGIPVVCASSALERTAEVYRTLGDWIGEAERGEELATYYETKLADVVEKIDAIPDSERPRVYYAENSDGLATDPAGSSHTEVLDYCKVTNVADVEMKSGQGRTEVSIEQVIAWDPELILCHSGFVLADDITSNPQWADIQAVKDGEVYTTPAVPFNWFDRPPNVMRLMGIQWFATVCYPDIDIDINQETKDFYKLFYKMDLSDEQVESLLNQNQLSFN</sequence>